<gene>
    <name evidence="1" type="ORF">M5E07_05110</name>
</gene>
<proteinExistence type="predicted"/>
<dbReference type="KEGG" id="atz:M5E07_05110"/>
<dbReference type="Pfam" id="PF16263">
    <property type="entry name" value="DUF4917"/>
    <property type="match status" value="1"/>
</dbReference>
<dbReference type="AlphaFoldDB" id="A0AAE9LT11"/>
<dbReference type="RefSeq" id="WP_252222587.1">
    <property type="nucleotide sequence ID" value="NZ_CP098732.1"/>
</dbReference>
<name>A0AAE9LT11_9GAMM</name>
<keyword evidence="2" id="KW-1185">Reference proteome</keyword>
<dbReference type="Proteomes" id="UP001056716">
    <property type="component" value="Chromosome"/>
</dbReference>
<accession>A0AAE9LT11</accession>
<dbReference type="EMBL" id="CP098732">
    <property type="protein sequence ID" value="USE84183.1"/>
    <property type="molecule type" value="Genomic_DNA"/>
</dbReference>
<organism evidence="1 2">
    <name type="scientific">Acinetobacter tibetensis</name>
    <dbReference type="NCBI Taxonomy" id="2943497"/>
    <lineage>
        <taxon>Bacteria</taxon>
        <taxon>Pseudomonadati</taxon>
        <taxon>Pseudomonadota</taxon>
        <taxon>Gammaproteobacteria</taxon>
        <taxon>Moraxellales</taxon>
        <taxon>Moraxellaceae</taxon>
        <taxon>Acinetobacter</taxon>
    </lineage>
</organism>
<sequence>MNNAKTNLVIYGWGIGKQESHLVDQIFKHKLSGKIAISTYSKDQSECHRIYTEINKLAPQVEVEFFDSQSSGCWNNP</sequence>
<protein>
    <submittedName>
        <fullName evidence="1">DUF4917 family protein</fullName>
    </submittedName>
</protein>
<evidence type="ECO:0000313" key="2">
    <source>
        <dbReference type="Proteomes" id="UP001056716"/>
    </source>
</evidence>
<dbReference type="InterPro" id="IPR032581">
    <property type="entry name" value="DUF4917"/>
</dbReference>
<evidence type="ECO:0000313" key="1">
    <source>
        <dbReference type="EMBL" id="USE84183.1"/>
    </source>
</evidence>
<reference evidence="1" key="1">
    <citation type="submission" date="2022-06" db="EMBL/GenBank/DDBJ databases">
        <title>Isolation, identification and characterization of iprodione-degrading strains in Lhasa, Tibet.</title>
        <authorList>
            <person name="Pan H."/>
        </authorList>
    </citation>
    <scope>NUCLEOTIDE SEQUENCE</scope>
    <source>
        <strain evidence="1">Y-23</strain>
    </source>
</reference>